<keyword evidence="12" id="KW-0732">Signal</keyword>
<keyword evidence="14" id="KW-1185">Reference proteome</keyword>
<comment type="catalytic activity">
    <reaction evidence="1 11">
        <text>an S-substituted glutathione + H2O = an S-substituted L-cysteinylglycine + L-glutamate</text>
        <dbReference type="Rhea" id="RHEA:59468"/>
        <dbReference type="ChEBI" id="CHEBI:15377"/>
        <dbReference type="ChEBI" id="CHEBI:29985"/>
        <dbReference type="ChEBI" id="CHEBI:90779"/>
        <dbReference type="ChEBI" id="CHEBI:143103"/>
        <dbReference type="EC" id="3.4.19.13"/>
    </reaction>
</comment>
<evidence type="ECO:0000256" key="2">
    <source>
        <dbReference type="ARBA" id="ARBA00001089"/>
    </source>
</evidence>
<evidence type="ECO:0000256" key="11">
    <source>
        <dbReference type="RuleBase" id="RU368036"/>
    </source>
</evidence>
<evidence type="ECO:0000256" key="1">
    <source>
        <dbReference type="ARBA" id="ARBA00001049"/>
    </source>
</evidence>
<dbReference type="InterPro" id="IPR000101">
    <property type="entry name" value="GGT_peptidase"/>
</dbReference>
<dbReference type="InterPro" id="IPR029055">
    <property type="entry name" value="Ntn_hydrolases_N"/>
</dbReference>
<feature type="binding site" evidence="10">
    <location>
        <position position="493"/>
    </location>
    <ligand>
        <name>L-glutamate</name>
        <dbReference type="ChEBI" id="CHEBI:29985"/>
    </ligand>
</feature>
<sequence>MFHTSFKKNVLSTTVALAALGLMHNAWAFDSASPEAASGFTKGKTSVSAKKFMAATANPLATDAAYEMLAKGGSAVDAAVAAQMVLGLTEPQSSGIGGGAFLLTFDGHHVTNYDGRETSPKSATEKLFQTDAGADMAFYDAVVGGRSVGVPGAVAMLELAHKREGKLPWATLFEPAIRLATKGFAISPRLNTLLKSEKYLNKDEAAKAYFYQADGVTPKEVGTVLTNPEYAAVLKVIAQKGSKGLLTGEVAKAIVDKVNSHPTNPGKLTLADMAAYKPKIRQAVCGDYRNYKICGPAAPSSGGVAVLQMLGALERFNLKAIKPDSVQAVHYFAEAGRLAFADRGKYLADPDFVRVPTAGLINKNYLATRSALISEDKTLGTASAGEPAGAKVAQIDSGSPELPSTSHISIVDAQGHAVSMTTSIEDQFGSRQFVKGFLLNNQLTDFSFADKDKNGLVANRVEAGKRPRSSMAPVLVFDKTGKKLEMVVGSPGGSLIIGYVAQTLTNLIDWKMDPQTAVNAPHYGSRNGPKTQVEKGTALAGLIPELKAKGHDAVEAEMVSGLSAIVKTQNGYLGGGDARREGTVRGE</sequence>
<dbReference type="Proteomes" id="UP000294480">
    <property type="component" value="Unassembled WGS sequence"/>
</dbReference>
<evidence type="ECO:0000256" key="10">
    <source>
        <dbReference type="PIRSR" id="PIRSR600101-2"/>
    </source>
</evidence>
<evidence type="ECO:0000256" key="5">
    <source>
        <dbReference type="ARBA" id="ARBA00022801"/>
    </source>
</evidence>
<gene>
    <name evidence="13" type="ORF">DFR44_10398</name>
</gene>
<comment type="pathway">
    <text evidence="11">Sulfur metabolism; glutathione metabolism.</text>
</comment>
<dbReference type="Gene3D" id="3.60.20.40">
    <property type="match status" value="1"/>
</dbReference>
<accession>A0A4R6YAM2</accession>
<dbReference type="SUPFAM" id="SSF56235">
    <property type="entry name" value="N-terminal nucleophile aminohydrolases (Ntn hydrolases)"/>
    <property type="match status" value="1"/>
</dbReference>
<dbReference type="InterPro" id="IPR051792">
    <property type="entry name" value="GGT_bact"/>
</dbReference>
<dbReference type="GO" id="GO:0006750">
    <property type="term" value="P:glutathione biosynthetic process"/>
    <property type="evidence" value="ECO:0007669"/>
    <property type="project" value="UniProtKB-KW"/>
</dbReference>
<proteinExistence type="inferred from homology"/>
<dbReference type="GO" id="GO:0036374">
    <property type="term" value="F:glutathione hydrolase activity"/>
    <property type="evidence" value="ECO:0007669"/>
    <property type="project" value="UniProtKB-UniRule"/>
</dbReference>
<feature type="active site" description="Nucleophile" evidence="9">
    <location>
        <position position="405"/>
    </location>
</feature>
<keyword evidence="5 11" id="KW-0378">Hydrolase</keyword>
<evidence type="ECO:0000256" key="8">
    <source>
        <dbReference type="ARBA" id="ARBA00047417"/>
    </source>
</evidence>
<comment type="subunit">
    <text evidence="11">This enzyme consists of two polypeptide chains, which are synthesized in precursor form from a single polypeptide.</text>
</comment>
<evidence type="ECO:0000313" key="13">
    <source>
        <dbReference type="EMBL" id="TDR32585.1"/>
    </source>
</evidence>
<dbReference type="PANTHER" id="PTHR43199:SF1">
    <property type="entry name" value="GLUTATHIONE HYDROLASE PROENZYME"/>
    <property type="match status" value="1"/>
</dbReference>
<evidence type="ECO:0000313" key="14">
    <source>
        <dbReference type="Proteomes" id="UP000294480"/>
    </source>
</evidence>
<keyword evidence="11" id="KW-0317">Glutathione biosynthesis</keyword>
<evidence type="ECO:0000256" key="4">
    <source>
        <dbReference type="ARBA" id="ARBA00022679"/>
    </source>
</evidence>
<dbReference type="Gene3D" id="1.10.246.130">
    <property type="match status" value="1"/>
</dbReference>
<keyword evidence="7 11" id="KW-0012">Acyltransferase</keyword>
<feature type="binding site" evidence="10">
    <location>
        <position position="445"/>
    </location>
    <ligand>
        <name>L-glutamate</name>
        <dbReference type="ChEBI" id="CHEBI:29985"/>
    </ligand>
</feature>
<evidence type="ECO:0000256" key="6">
    <source>
        <dbReference type="ARBA" id="ARBA00023145"/>
    </source>
</evidence>
<organism evidence="13 14">
    <name type="scientific">Hydromonas duriensis</name>
    <dbReference type="NCBI Taxonomy" id="1527608"/>
    <lineage>
        <taxon>Bacteria</taxon>
        <taxon>Pseudomonadati</taxon>
        <taxon>Pseudomonadota</taxon>
        <taxon>Betaproteobacteria</taxon>
        <taxon>Burkholderiales</taxon>
        <taxon>Burkholderiaceae</taxon>
        <taxon>Hydromonas</taxon>
    </lineage>
</organism>
<comment type="catalytic activity">
    <reaction evidence="2 11">
        <text>glutathione + H2O = L-cysteinylglycine + L-glutamate</text>
        <dbReference type="Rhea" id="RHEA:28807"/>
        <dbReference type="ChEBI" id="CHEBI:15377"/>
        <dbReference type="ChEBI" id="CHEBI:29985"/>
        <dbReference type="ChEBI" id="CHEBI:57925"/>
        <dbReference type="ChEBI" id="CHEBI:61694"/>
        <dbReference type="EC" id="3.4.19.13"/>
    </reaction>
</comment>
<comment type="similarity">
    <text evidence="3 11">Belongs to the gamma-glutamyltransferase family.</text>
</comment>
<dbReference type="PANTHER" id="PTHR43199">
    <property type="entry name" value="GLUTATHIONE HYDROLASE"/>
    <property type="match status" value="1"/>
</dbReference>
<dbReference type="PRINTS" id="PR01210">
    <property type="entry name" value="GGTRANSPTASE"/>
</dbReference>
<dbReference type="RefSeq" id="WP_133619131.1">
    <property type="nucleotide sequence ID" value="NZ_SNZE01000003.1"/>
</dbReference>
<evidence type="ECO:0000256" key="9">
    <source>
        <dbReference type="PIRSR" id="PIRSR600101-1"/>
    </source>
</evidence>
<feature type="binding site" evidence="10">
    <location>
        <begin position="469"/>
        <end position="470"/>
    </location>
    <ligand>
        <name>L-glutamate</name>
        <dbReference type="ChEBI" id="CHEBI:29985"/>
    </ligand>
</feature>
<feature type="signal peptide" evidence="12">
    <location>
        <begin position="1"/>
        <end position="28"/>
    </location>
</feature>
<evidence type="ECO:0000256" key="7">
    <source>
        <dbReference type="ARBA" id="ARBA00023315"/>
    </source>
</evidence>
<evidence type="ECO:0000256" key="12">
    <source>
        <dbReference type="SAM" id="SignalP"/>
    </source>
</evidence>
<dbReference type="EC" id="2.3.2.2" evidence="11"/>
<dbReference type="UniPathway" id="UPA00204"/>
<name>A0A4R6YAM2_9BURK</name>
<evidence type="ECO:0000256" key="3">
    <source>
        <dbReference type="ARBA" id="ARBA00009381"/>
    </source>
</evidence>
<feature type="binding site" evidence="10">
    <location>
        <position position="116"/>
    </location>
    <ligand>
        <name>L-glutamate</name>
        <dbReference type="ChEBI" id="CHEBI:29985"/>
    </ligand>
</feature>
<feature type="chain" id="PRO_5020747519" description="Glutathione hydrolase proenzyme" evidence="12">
    <location>
        <begin position="29"/>
        <end position="587"/>
    </location>
</feature>
<dbReference type="NCBIfam" id="TIGR00066">
    <property type="entry name" value="g_glut_trans"/>
    <property type="match status" value="1"/>
</dbReference>
<keyword evidence="4 11" id="KW-0808">Transferase</keyword>
<reference evidence="13 14" key="1">
    <citation type="submission" date="2019-03" db="EMBL/GenBank/DDBJ databases">
        <title>Genomic Encyclopedia of Type Strains, Phase IV (KMG-IV): sequencing the most valuable type-strain genomes for metagenomic binning, comparative biology and taxonomic classification.</title>
        <authorList>
            <person name="Goeker M."/>
        </authorList>
    </citation>
    <scope>NUCLEOTIDE SEQUENCE [LARGE SCALE GENOMIC DNA]</scope>
    <source>
        <strain evidence="13 14">DSM 102852</strain>
    </source>
</reference>
<keyword evidence="6 11" id="KW-0865">Zymogen</keyword>
<comment type="catalytic activity">
    <reaction evidence="8 11">
        <text>an N-terminal (5-L-glutamyl)-[peptide] + an alpha-amino acid = 5-L-glutamyl amino acid + an N-terminal L-alpha-aminoacyl-[peptide]</text>
        <dbReference type="Rhea" id="RHEA:23904"/>
        <dbReference type="Rhea" id="RHEA-COMP:9780"/>
        <dbReference type="Rhea" id="RHEA-COMP:9795"/>
        <dbReference type="ChEBI" id="CHEBI:77644"/>
        <dbReference type="ChEBI" id="CHEBI:78597"/>
        <dbReference type="ChEBI" id="CHEBI:78599"/>
        <dbReference type="ChEBI" id="CHEBI:78608"/>
        <dbReference type="EC" id="2.3.2.2"/>
    </reaction>
</comment>
<dbReference type="Pfam" id="PF01019">
    <property type="entry name" value="G_glu_transpept"/>
    <property type="match status" value="1"/>
</dbReference>
<dbReference type="InterPro" id="IPR043137">
    <property type="entry name" value="GGT_ssub_C"/>
</dbReference>
<dbReference type="OrthoDB" id="5297205at2"/>
<dbReference type="EMBL" id="SNZE01000003">
    <property type="protein sequence ID" value="TDR32585.1"/>
    <property type="molecule type" value="Genomic_DNA"/>
</dbReference>
<dbReference type="GO" id="GO:0103068">
    <property type="term" value="F:leukotriene C4 gamma-glutamyl transferase activity"/>
    <property type="evidence" value="ECO:0007669"/>
    <property type="project" value="UniProtKB-EC"/>
</dbReference>
<dbReference type="InterPro" id="IPR043138">
    <property type="entry name" value="GGT_lsub"/>
</dbReference>
<comment type="PTM">
    <text evidence="11">Cleaved by autocatalysis into a large and a small subunit.</text>
</comment>
<dbReference type="GO" id="GO:0006751">
    <property type="term" value="P:glutathione catabolic process"/>
    <property type="evidence" value="ECO:0007669"/>
    <property type="project" value="UniProtKB-UniRule"/>
</dbReference>
<comment type="caution">
    <text evidence="13">The sequence shown here is derived from an EMBL/GenBank/DDBJ whole genome shotgun (WGS) entry which is preliminary data.</text>
</comment>
<protein>
    <recommendedName>
        <fullName evidence="11">Glutathione hydrolase proenzyme</fullName>
        <ecNumber evidence="11">2.3.2.2</ecNumber>
        <ecNumber evidence="11">3.4.19.13</ecNumber>
    </recommendedName>
    <component>
        <recommendedName>
            <fullName evidence="11">Glutathione hydrolase large chain</fullName>
        </recommendedName>
    </component>
    <component>
        <recommendedName>
            <fullName evidence="11">Glutathione hydrolase small chain</fullName>
        </recommendedName>
    </component>
</protein>
<dbReference type="EC" id="3.4.19.13" evidence="11"/>
<dbReference type="AlphaFoldDB" id="A0A4R6YAM2"/>